<reference evidence="1" key="1">
    <citation type="submission" date="2020-02" db="EMBL/GenBank/DDBJ databases">
        <authorList>
            <person name="Meier V. D."/>
        </authorList>
    </citation>
    <scope>NUCLEOTIDE SEQUENCE</scope>
    <source>
        <strain evidence="1">AVDCRST_MAG30</strain>
    </source>
</reference>
<sequence>MPALEPTTGGESSRLTGEALLEAISSELLVLYGNHYGPTATRAKTYLNDNILVCVLQEDLLGPAEIDAVRSGSDEHVL</sequence>
<dbReference type="AlphaFoldDB" id="A0A6J4SA72"/>
<dbReference type="EMBL" id="CADCVS010000207">
    <property type="protein sequence ID" value="CAA9492967.1"/>
    <property type="molecule type" value="Genomic_DNA"/>
</dbReference>
<feature type="non-terminal residue" evidence="1">
    <location>
        <position position="78"/>
    </location>
</feature>
<gene>
    <name evidence="1" type="ORF">AVDCRST_MAG30-1480</name>
</gene>
<name>A0A6J4SA72_9ACTN</name>
<organism evidence="1">
    <name type="scientific">uncultured Solirubrobacteraceae bacterium</name>
    <dbReference type="NCBI Taxonomy" id="1162706"/>
    <lineage>
        <taxon>Bacteria</taxon>
        <taxon>Bacillati</taxon>
        <taxon>Actinomycetota</taxon>
        <taxon>Thermoleophilia</taxon>
        <taxon>Solirubrobacterales</taxon>
        <taxon>Solirubrobacteraceae</taxon>
        <taxon>environmental samples</taxon>
    </lineage>
</organism>
<accession>A0A6J4SA72</accession>
<evidence type="ECO:0000313" key="1">
    <source>
        <dbReference type="EMBL" id="CAA9492967.1"/>
    </source>
</evidence>
<proteinExistence type="predicted"/>
<protein>
    <submittedName>
        <fullName evidence="1">Uncharacterized protein</fullName>
    </submittedName>
</protein>